<keyword evidence="2" id="KW-1185">Reference proteome</keyword>
<evidence type="ECO:0000313" key="1">
    <source>
        <dbReference type="EMBL" id="MEQ2219522.1"/>
    </source>
</evidence>
<reference evidence="1 2" key="1">
    <citation type="submission" date="2021-06" db="EMBL/GenBank/DDBJ databases">
        <authorList>
            <person name="Palmer J.M."/>
        </authorList>
    </citation>
    <scope>NUCLEOTIDE SEQUENCE [LARGE SCALE GENOMIC DNA]</scope>
    <source>
        <strain evidence="1 2">XC_2019</strain>
        <tissue evidence="1">Muscle</tissue>
    </source>
</reference>
<accession>A0ABV0SHU6</accession>
<dbReference type="Proteomes" id="UP001434883">
    <property type="component" value="Unassembled WGS sequence"/>
</dbReference>
<dbReference type="EMBL" id="JAHRIN010079673">
    <property type="protein sequence ID" value="MEQ2219522.1"/>
    <property type="molecule type" value="Genomic_DNA"/>
</dbReference>
<proteinExistence type="predicted"/>
<protein>
    <submittedName>
        <fullName evidence="1">Uncharacterized protein</fullName>
    </submittedName>
</protein>
<organism evidence="1 2">
    <name type="scientific">Xenoophorus captivus</name>
    <dbReference type="NCBI Taxonomy" id="1517983"/>
    <lineage>
        <taxon>Eukaryota</taxon>
        <taxon>Metazoa</taxon>
        <taxon>Chordata</taxon>
        <taxon>Craniata</taxon>
        <taxon>Vertebrata</taxon>
        <taxon>Euteleostomi</taxon>
        <taxon>Actinopterygii</taxon>
        <taxon>Neopterygii</taxon>
        <taxon>Teleostei</taxon>
        <taxon>Neoteleostei</taxon>
        <taxon>Acanthomorphata</taxon>
        <taxon>Ovalentaria</taxon>
        <taxon>Atherinomorphae</taxon>
        <taxon>Cyprinodontiformes</taxon>
        <taxon>Goodeidae</taxon>
        <taxon>Xenoophorus</taxon>
    </lineage>
</organism>
<sequence length="140" mass="15400">MSGVTYAPTPITLLVVPPGQPTVERQGPLFPALDTKITLCFCTASVITSQILPELGHCLSVLVPGGYTVNPSVMEITHVYAKLRSEFGRQCLFSDRPEEVMVDIHPEPSLASHFILKTRKDQGLQACRDMSEHQVGLRLK</sequence>
<evidence type="ECO:0000313" key="2">
    <source>
        <dbReference type="Proteomes" id="UP001434883"/>
    </source>
</evidence>
<name>A0ABV0SHU6_9TELE</name>
<comment type="caution">
    <text evidence="1">The sequence shown here is derived from an EMBL/GenBank/DDBJ whole genome shotgun (WGS) entry which is preliminary data.</text>
</comment>
<gene>
    <name evidence="1" type="ORF">XENOCAPTIV_019171</name>
</gene>